<feature type="transmembrane region" description="Helical" evidence="2">
    <location>
        <begin position="131"/>
        <end position="150"/>
    </location>
</feature>
<dbReference type="HOGENOM" id="CLU_1164284_0_0_9"/>
<evidence type="ECO:0000313" key="3">
    <source>
        <dbReference type="EMBL" id="EDO61748.1"/>
    </source>
</evidence>
<keyword evidence="6" id="KW-1185">Reference proteome</keyword>
<evidence type="ECO:0008006" key="7">
    <source>
        <dbReference type="Google" id="ProtNLM"/>
    </source>
</evidence>
<keyword evidence="2" id="KW-0812">Transmembrane</keyword>
<feature type="region of interest" description="Disordered" evidence="1">
    <location>
        <begin position="1"/>
        <end position="23"/>
    </location>
</feature>
<evidence type="ECO:0000256" key="1">
    <source>
        <dbReference type="SAM" id="MobiDB-lite"/>
    </source>
</evidence>
<gene>
    <name evidence="4" type="ORF">CH238_13000</name>
    <name evidence="3" type="ORF">CLOLEP_01252</name>
</gene>
<dbReference type="OrthoDB" id="1846643at2"/>
<name>A7VRR8_9FIRM</name>
<dbReference type="AlphaFoldDB" id="A7VRR8"/>
<dbReference type="Proteomes" id="UP000003490">
    <property type="component" value="Unassembled WGS sequence"/>
</dbReference>
<dbReference type="eggNOG" id="ENOG50332C0">
    <property type="taxonomic scope" value="Bacteria"/>
</dbReference>
<feature type="transmembrane region" description="Helical" evidence="2">
    <location>
        <begin position="104"/>
        <end position="125"/>
    </location>
</feature>
<evidence type="ECO:0000313" key="5">
    <source>
        <dbReference type="Proteomes" id="UP000003490"/>
    </source>
</evidence>
<evidence type="ECO:0000313" key="6">
    <source>
        <dbReference type="Proteomes" id="UP000220611"/>
    </source>
</evidence>
<accession>A7VRR8</accession>
<protein>
    <recommendedName>
        <fullName evidence="7">YcxB-like protein domain-containing protein</fullName>
    </recommendedName>
</protein>
<keyword evidence="2" id="KW-0472">Membrane</keyword>
<reference evidence="3 5" key="2">
    <citation type="submission" date="2007-08" db="EMBL/GenBank/DDBJ databases">
        <authorList>
            <person name="Fulton L."/>
            <person name="Clifton S."/>
            <person name="Fulton B."/>
            <person name="Xu J."/>
            <person name="Minx P."/>
            <person name="Pepin K.H."/>
            <person name="Johnson M."/>
            <person name="Thiruvilangam P."/>
            <person name="Bhonagiri V."/>
            <person name="Nash W.E."/>
            <person name="Wang C."/>
            <person name="Mardis E.R."/>
            <person name="Wilson R.K."/>
        </authorList>
    </citation>
    <scope>NUCLEOTIDE SEQUENCE [LARGE SCALE GENOMIC DNA]</scope>
    <source>
        <strain evidence="3 5">DSM 753</strain>
    </source>
</reference>
<evidence type="ECO:0000313" key="4">
    <source>
        <dbReference type="EMBL" id="PEQ23619.1"/>
    </source>
</evidence>
<organism evidence="3 5">
    <name type="scientific">[Clostridium] leptum DSM 753</name>
    <dbReference type="NCBI Taxonomy" id="428125"/>
    <lineage>
        <taxon>Bacteria</taxon>
        <taxon>Bacillati</taxon>
        <taxon>Bacillota</taxon>
        <taxon>Clostridia</taxon>
        <taxon>Eubacteriales</taxon>
        <taxon>Oscillospiraceae</taxon>
        <taxon>Oscillospiraceae incertae sedis</taxon>
    </lineage>
</organism>
<dbReference type="EMBL" id="ABCB02000017">
    <property type="protein sequence ID" value="EDO61748.1"/>
    <property type="molecule type" value="Genomic_DNA"/>
</dbReference>
<dbReference type="Proteomes" id="UP000220611">
    <property type="component" value="Unassembled WGS sequence"/>
</dbReference>
<sequence>METNNDSPNPIREDDWDEAAEENYPQELTEVLQAADVAEQLEQAQEEEYTPDWDGTDAEFVEDEDAAEYEEQYAGIKLSYTLNREEAMACLKRAHIYKTVGRRAWLETGILIVAAALFFVSFGLYQGGYNLALGILSLAVAAAVWLVPYLDMRKRAGEIAGGRKIEVEIYPDEVVVGSGEGQWEIPLDGTSSFEEFDDLMVLFTPKNAILAMPMRAMEPAVIADIQGMLIAGCIPEKR</sequence>
<reference evidence="4 6" key="3">
    <citation type="submission" date="2017-07" db="EMBL/GenBank/DDBJ databases">
        <title>Prevalence of linear plasmids in Cutibacterium (Propionibacterium) acnes isolates obtained from prostatic tissue.</title>
        <authorList>
            <person name="Davidsson S."/>
            <person name="Carlsson J."/>
            <person name="Molling P."/>
            <person name="Andren O."/>
            <person name="Andersson S.-O."/>
            <person name="Brzuszkiewicz E."/>
            <person name="Poehlein A."/>
            <person name="Al-Zeer M."/>
            <person name="Brinkmann V."/>
            <person name="Scavenius C."/>
            <person name="Nazipi S."/>
            <person name="Soderquist B."/>
            <person name="Bruggemann H."/>
        </authorList>
    </citation>
    <scope>NUCLEOTIDE SEQUENCE [LARGE SCALE GENOMIC DNA]</scope>
    <source>
        <strain evidence="4 6">DSM 753</strain>
    </source>
</reference>
<keyword evidence="2" id="KW-1133">Transmembrane helix</keyword>
<dbReference type="EMBL" id="NOXF01000013">
    <property type="protein sequence ID" value="PEQ23619.1"/>
    <property type="molecule type" value="Genomic_DNA"/>
</dbReference>
<evidence type="ECO:0000256" key="2">
    <source>
        <dbReference type="SAM" id="Phobius"/>
    </source>
</evidence>
<proteinExistence type="predicted"/>
<comment type="caution">
    <text evidence="3">The sequence shown here is derived from an EMBL/GenBank/DDBJ whole genome shotgun (WGS) entry which is preliminary data.</text>
</comment>
<reference evidence="3 5" key="1">
    <citation type="submission" date="2007-08" db="EMBL/GenBank/DDBJ databases">
        <title>Draft genome sequence of Clostridium leptum (DSM 753).</title>
        <authorList>
            <person name="Sudarsanam P."/>
            <person name="Ley R."/>
            <person name="Guruge J."/>
            <person name="Turnbaugh P.J."/>
            <person name="Mahowald M."/>
            <person name="Liep D."/>
            <person name="Gordon J."/>
        </authorList>
    </citation>
    <scope>NUCLEOTIDE SEQUENCE [LARGE SCALE GENOMIC DNA]</scope>
    <source>
        <strain evidence="3 5">DSM 753</strain>
    </source>
</reference>